<dbReference type="InterPro" id="IPR038005">
    <property type="entry name" value="RX-like_CC"/>
</dbReference>
<comment type="caution">
    <text evidence="6">The sequence shown here is derived from an EMBL/GenBank/DDBJ whole genome shotgun (WGS) entry which is preliminary data.</text>
</comment>
<keyword evidence="7" id="KW-1185">Reference proteome</keyword>
<feature type="domain" description="Disease resistance N-terminal" evidence="5">
    <location>
        <begin position="10"/>
        <end position="60"/>
    </location>
</feature>
<dbReference type="InterPro" id="IPR041118">
    <property type="entry name" value="Rx_N"/>
</dbReference>
<protein>
    <recommendedName>
        <fullName evidence="8">NB-ARC domain-containing protein</fullName>
    </recommendedName>
</protein>
<evidence type="ECO:0008006" key="8">
    <source>
        <dbReference type="Google" id="ProtNLM"/>
    </source>
</evidence>
<dbReference type="CDD" id="cd14798">
    <property type="entry name" value="RX-CC_like"/>
    <property type="match status" value="1"/>
</dbReference>
<dbReference type="GO" id="GO:0006952">
    <property type="term" value="P:defense response"/>
    <property type="evidence" value="ECO:0007669"/>
    <property type="project" value="UniProtKB-KW"/>
</dbReference>
<dbReference type="InterPro" id="IPR027417">
    <property type="entry name" value="P-loop_NTPase"/>
</dbReference>
<dbReference type="Proteomes" id="UP001314170">
    <property type="component" value="Unassembled WGS sequence"/>
</dbReference>
<keyword evidence="2" id="KW-0547">Nucleotide-binding</keyword>
<dbReference type="PANTHER" id="PTHR19338:SF32">
    <property type="entry name" value="OS06G0287500 PROTEIN"/>
    <property type="match status" value="1"/>
</dbReference>
<dbReference type="PANTHER" id="PTHR19338">
    <property type="entry name" value="TRANSLOCASE OF INNER MITOCHONDRIAL MEMBRANE 13 HOMOLOG"/>
    <property type="match status" value="1"/>
</dbReference>
<dbReference type="AlphaFoldDB" id="A0AAV1QSQ8"/>
<dbReference type="GO" id="GO:0043531">
    <property type="term" value="F:ADP binding"/>
    <property type="evidence" value="ECO:0007669"/>
    <property type="project" value="InterPro"/>
</dbReference>
<dbReference type="InterPro" id="IPR002182">
    <property type="entry name" value="NB-ARC"/>
</dbReference>
<reference evidence="6 7" key="1">
    <citation type="submission" date="2024-01" db="EMBL/GenBank/DDBJ databases">
        <authorList>
            <person name="Waweru B."/>
        </authorList>
    </citation>
    <scope>NUCLEOTIDE SEQUENCE [LARGE SCALE GENOMIC DNA]</scope>
</reference>
<evidence type="ECO:0000256" key="1">
    <source>
        <dbReference type="ARBA" id="ARBA00022737"/>
    </source>
</evidence>
<gene>
    <name evidence="6" type="ORF">DCAF_LOCUS1465</name>
</gene>
<organism evidence="6 7">
    <name type="scientific">Dovyalis caffra</name>
    <dbReference type="NCBI Taxonomy" id="77055"/>
    <lineage>
        <taxon>Eukaryota</taxon>
        <taxon>Viridiplantae</taxon>
        <taxon>Streptophyta</taxon>
        <taxon>Embryophyta</taxon>
        <taxon>Tracheophyta</taxon>
        <taxon>Spermatophyta</taxon>
        <taxon>Magnoliopsida</taxon>
        <taxon>eudicotyledons</taxon>
        <taxon>Gunneridae</taxon>
        <taxon>Pentapetalae</taxon>
        <taxon>rosids</taxon>
        <taxon>fabids</taxon>
        <taxon>Malpighiales</taxon>
        <taxon>Salicaceae</taxon>
        <taxon>Flacourtieae</taxon>
        <taxon>Dovyalis</taxon>
    </lineage>
</organism>
<keyword evidence="1" id="KW-0677">Repeat</keyword>
<dbReference type="Pfam" id="PF18052">
    <property type="entry name" value="Rx_N"/>
    <property type="match status" value="1"/>
</dbReference>
<evidence type="ECO:0000313" key="6">
    <source>
        <dbReference type="EMBL" id="CAK7323835.1"/>
    </source>
</evidence>
<proteinExistence type="predicted"/>
<dbReference type="SUPFAM" id="SSF52540">
    <property type="entry name" value="P-loop containing nucleoside triphosphate hydrolases"/>
    <property type="match status" value="1"/>
</dbReference>
<dbReference type="Gene3D" id="3.40.50.300">
    <property type="entry name" value="P-loop containing nucleotide triphosphate hydrolases"/>
    <property type="match status" value="1"/>
</dbReference>
<dbReference type="EMBL" id="CAWUPB010000175">
    <property type="protein sequence ID" value="CAK7323835.1"/>
    <property type="molecule type" value="Genomic_DNA"/>
</dbReference>
<dbReference type="Pfam" id="PF00931">
    <property type="entry name" value="NB-ARC"/>
    <property type="match status" value="1"/>
</dbReference>
<evidence type="ECO:0000259" key="4">
    <source>
        <dbReference type="Pfam" id="PF00931"/>
    </source>
</evidence>
<dbReference type="Gene3D" id="1.10.8.430">
    <property type="entry name" value="Helical domain of apoptotic protease-activating factors"/>
    <property type="match status" value="1"/>
</dbReference>
<evidence type="ECO:0000313" key="7">
    <source>
        <dbReference type="Proteomes" id="UP001314170"/>
    </source>
</evidence>
<dbReference type="InterPro" id="IPR042197">
    <property type="entry name" value="Apaf_helical"/>
</dbReference>
<evidence type="ECO:0000256" key="2">
    <source>
        <dbReference type="ARBA" id="ARBA00022741"/>
    </source>
</evidence>
<evidence type="ECO:0000256" key="3">
    <source>
        <dbReference type="ARBA" id="ARBA00022821"/>
    </source>
</evidence>
<evidence type="ECO:0000259" key="5">
    <source>
        <dbReference type="Pfam" id="PF18052"/>
    </source>
</evidence>
<accession>A0AAV1QSQ8</accession>
<name>A0AAV1QSQ8_9ROSI</name>
<keyword evidence="3" id="KW-0611">Plant defense</keyword>
<dbReference type="Gene3D" id="1.20.5.4130">
    <property type="match status" value="1"/>
</dbReference>
<feature type="domain" description="NB-ARC" evidence="4">
    <location>
        <begin position="162"/>
        <end position="234"/>
    </location>
</feature>
<sequence>MILVGCIANPKVALLKGIHKEVEVIKDDLEAIRAFLKVADSKAKKEGINEGVKIWVKQAQKWPITLKMSLTNTCFLGHNIARHEIASEILDIQKVLQTIKEISVAFQFISSEQGASSNARRAILHDPRMGSIFIEQGELVGIESPRDKLTSYSKDGHLICWYGGVGKTTLAKKVYDSLRVKDHFKCHAWAMVSQSYEAKKECCPENIVTVDESSLIGELRNYLQLEGYFIVIDDREFEGRCPTDLEELSRDILGQCRGLPLAIVAIGGLLASKEKVDKIEVIVAVISDGRSMDESKGDWMMGQWLVEESDGVAFGWLCDVACQIEIEIEIDIERERAPRSYSYIWVEKLKRYEKMNCGATRCQRNDEKQEELL</sequence>